<sequence>MGAAAPQMRGFLVSRFKRDMVISLVASICTVTAWRLFYVNPRKQRYADFYKTYDINADYERMKAAGVFQSVSPDE</sequence>
<dbReference type="Gene3D" id="4.10.93.10">
    <property type="entry name" value="Mitochondrial cytochrome c oxidase subunit VIc/VIIs"/>
    <property type="match status" value="1"/>
</dbReference>
<dbReference type="EMBL" id="LJIJ01000027">
    <property type="protein sequence ID" value="ODN05257.1"/>
    <property type="molecule type" value="Genomic_DNA"/>
</dbReference>
<keyword evidence="5" id="KW-0999">Mitochondrion inner membrane</keyword>
<evidence type="ECO:0000256" key="2">
    <source>
        <dbReference type="ARBA" id="ARBA00004673"/>
    </source>
</evidence>
<dbReference type="GO" id="GO:0005743">
    <property type="term" value="C:mitochondrial inner membrane"/>
    <property type="evidence" value="ECO:0007669"/>
    <property type="project" value="UniProtKB-SubCell"/>
</dbReference>
<comment type="subcellular location">
    <subcellularLocation>
        <location evidence="1">Mitochondrion inner membrane</location>
        <topology evidence="1">Single-pass membrane protein</topology>
    </subcellularLocation>
</comment>
<keyword evidence="6 9" id="KW-1133">Transmembrane helix</keyword>
<dbReference type="STRING" id="48709.A0A1D2NJ42"/>
<gene>
    <name evidence="10" type="ORF">Ocin01_01444</name>
</gene>
<name>A0A1D2NJ42_ORCCI</name>
<dbReference type="OrthoDB" id="10051322at2759"/>
<keyword evidence="7" id="KW-0496">Mitochondrion</keyword>
<comment type="pathway">
    <text evidence="2">Energy metabolism; oxidative phosphorylation.</text>
</comment>
<keyword evidence="11" id="KW-1185">Reference proteome</keyword>
<evidence type="ECO:0000256" key="5">
    <source>
        <dbReference type="ARBA" id="ARBA00022792"/>
    </source>
</evidence>
<evidence type="ECO:0000256" key="8">
    <source>
        <dbReference type="ARBA" id="ARBA00023136"/>
    </source>
</evidence>
<dbReference type="SUPFAM" id="SSF81415">
    <property type="entry name" value="Mitochondrial cytochrome c oxidase subunit VIc"/>
    <property type="match status" value="1"/>
</dbReference>
<dbReference type="Pfam" id="PF02937">
    <property type="entry name" value="COX6C"/>
    <property type="match status" value="1"/>
</dbReference>
<comment type="similarity">
    <text evidence="3">Belongs to the cytochrome c oxidase subunit 6c family.</text>
</comment>
<dbReference type="InterPro" id="IPR037169">
    <property type="entry name" value="Cytochrome_c_oxidase_VIc_sf"/>
</dbReference>
<feature type="transmembrane region" description="Helical" evidence="9">
    <location>
        <begin position="20"/>
        <end position="38"/>
    </location>
</feature>
<evidence type="ECO:0000256" key="4">
    <source>
        <dbReference type="ARBA" id="ARBA00022692"/>
    </source>
</evidence>
<dbReference type="PANTHER" id="PTHR48416:SF1">
    <property type="entry name" value="CYTOCHROME C OXIDASE SUBUNIT 6C"/>
    <property type="match status" value="1"/>
</dbReference>
<evidence type="ECO:0000256" key="1">
    <source>
        <dbReference type="ARBA" id="ARBA00004434"/>
    </source>
</evidence>
<comment type="caution">
    <text evidence="10">The sequence shown here is derived from an EMBL/GenBank/DDBJ whole genome shotgun (WGS) entry which is preliminary data.</text>
</comment>
<dbReference type="CDD" id="cd22901">
    <property type="entry name" value="CcO_VIc"/>
    <property type="match status" value="1"/>
</dbReference>
<evidence type="ECO:0000256" key="3">
    <source>
        <dbReference type="ARBA" id="ARBA00007204"/>
    </source>
</evidence>
<dbReference type="InterPro" id="IPR051389">
    <property type="entry name" value="Cytochrome_c_oxidase_VIc"/>
</dbReference>
<evidence type="ECO:0000256" key="9">
    <source>
        <dbReference type="SAM" id="Phobius"/>
    </source>
</evidence>
<evidence type="ECO:0000256" key="6">
    <source>
        <dbReference type="ARBA" id="ARBA00022989"/>
    </source>
</evidence>
<keyword evidence="4 9" id="KW-0812">Transmembrane</keyword>
<evidence type="ECO:0000256" key="7">
    <source>
        <dbReference type="ARBA" id="ARBA00023128"/>
    </source>
</evidence>
<dbReference type="Proteomes" id="UP000094527">
    <property type="component" value="Unassembled WGS sequence"/>
</dbReference>
<evidence type="ECO:0000313" key="10">
    <source>
        <dbReference type="EMBL" id="ODN05257.1"/>
    </source>
</evidence>
<reference evidence="10 11" key="1">
    <citation type="journal article" date="2016" name="Genome Biol. Evol.">
        <title>Gene Family Evolution Reflects Adaptation to Soil Environmental Stressors in the Genome of the Collembolan Orchesella cincta.</title>
        <authorList>
            <person name="Faddeeva-Vakhrusheva A."/>
            <person name="Derks M.F."/>
            <person name="Anvar S.Y."/>
            <person name="Agamennone V."/>
            <person name="Suring W."/>
            <person name="Smit S."/>
            <person name="van Straalen N.M."/>
            <person name="Roelofs D."/>
        </authorList>
    </citation>
    <scope>NUCLEOTIDE SEQUENCE [LARGE SCALE GENOMIC DNA]</scope>
    <source>
        <tissue evidence="10">Mixed pool</tissue>
    </source>
</reference>
<organism evidence="10 11">
    <name type="scientific">Orchesella cincta</name>
    <name type="common">Springtail</name>
    <name type="synonym">Podura cincta</name>
    <dbReference type="NCBI Taxonomy" id="48709"/>
    <lineage>
        <taxon>Eukaryota</taxon>
        <taxon>Metazoa</taxon>
        <taxon>Ecdysozoa</taxon>
        <taxon>Arthropoda</taxon>
        <taxon>Hexapoda</taxon>
        <taxon>Collembola</taxon>
        <taxon>Entomobryomorpha</taxon>
        <taxon>Entomobryoidea</taxon>
        <taxon>Orchesellidae</taxon>
        <taxon>Orchesellinae</taxon>
        <taxon>Orchesella</taxon>
    </lineage>
</organism>
<protein>
    <submittedName>
        <fullName evidence="10">Cytochrome c oxidase subunit 6C-2</fullName>
    </submittedName>
</protein>
<dbReference type="InterPro" id="IPR034884">
    <property type="entry name" value="Cytochrome_c_oxidase_VIc/VIIs"/>
</dbReference>
<accession>A0A1D2NJ42</accession>
<keyword evidence="8 9" id="KW-0472">Membrane</keyword>
<evidence type="ECO:0000313" key="11">
    <source>
        <dbReference type="Proteomes" id="UP000094527"/>
    </source>
</evidence>
<dbReference type="AlphaFoldDB" id="A0A1D2NJ42"/>
<dbReference type="PANTHER" id="PTHR48416">
    <property type="entry name" value="CYTOCHROME C OXIDASE SUBUNIT 6C"/>
    <property type="match status" value="1"/>
</dbReference>
<dbReference type="OMA" id="KNYDAMK"/>
<proteinExistence type="inferred from homology"/>